<dbReference type="AlphaFoldDB" id="A0A8H6XBQ9"/>
<accession>A0A8H6XBQ9</accession>
<sequence>MAPTKSSPNVPKKKRSSGGLKKRKPTAYNKFMSEEMARLKAAGVEDGTARRTQATKNWNAHGKADSSSSP</sequence>
<dbReference type="Proteomes" id="UP000623467">
    <property type="component" value="Unassembled WGS sequence"/>
</dbReference>
<protein>
    <submittedName>
        <fullName evidence="2">Uncharacterized protein</fullName>
    </submittedName>
</protein>
<feature type="region of interest" description="Disordered" evidence="1">
    <location>
        <begin position="1"/>
        <end position="27"/>
    </location>
</feature>
<dbReference type="EMBL" id="JACAZH010000033">
    <property type="protein sequence ID" value="KAF7337687.1"/>
    <property type="molecule type" value="Genomic_DNA"/>
</dbReference>
<evidence type="ECO:0000256" key="1">
    <source>
        <dbReference type="SAM" id="MobiDB-lite"/>
    </source>
</evidence>
<reference evidence="2" key="1">
    <citation type="submission" date="2020-05" db="EMBL/GenBank/DDBJ databases">
        <title>Mycena genomes resolve the evolution of fungal bioluminescence.</title>
        <authorList>
            <person name="Tsai I.J."/>
        </authorList>
    </citation>
    <scope>NUCLEOTIDE SEQUENCE</scope>
    <source>
        <strain evidence="2">160909Yilan</strain>
    </source>
</reference>
<dbReference type="OrthoDB" id="667577at2759"/>
<gene>
    <name evidence="2" type="ORF">MSAN_02242200</name>
</gene>
<feature type="compositionally biased region" description="Basic residues" evidence="1">
    <location>
        <begin position="11"/>
        <end position="25"/>
    </location>
</feature>
<organism evidence="2 3">
    <name type="scientific">Mycena sanguinolenta</name>
    <dbReference type="NCBI Taxonomy" id="230812"/>
    <lineage>
        <taxon>Eukaryota</taxon>
        <taxon>Fungi</taxon>
        <taxon>Dikarya</taxon>
        <taxon>Basidiomycota</taxon>
        <taxon>Agaricomycotina</taxon>
        <taxon>Agaricomycetes</taxon>
        <taxon>Agaricomycetidae</taxon>
        <taxon>Agaricales</taxon>
        <taxon>Marasmiineae</taxon>
        <taxon>Mycenaceae</taxon>
        <taxon>Mycena</taxon>
    </lineage>
</organism>
<name>A0A8H6XBQ9_9AGAR</name>
<proteinExistence type="predicted"/>
<comment type="caution">
    <text evidence="2">The sequence shown here is derived from an EMBL/GenBank/DDBJ whole genome shotgun (WGS) entry which is preliminary data.</text>
</comment>
<feature type="region of interest" description="Disordered" evidence="1">
    <location>
        <begin position="41"/>
        <end position="70"/>
    </location>
</feature>
<keyword evidence="3" id="KW-1185">Reference proteome</keyword>
<evidence type="ECO:0000313" key="2">
    <source>
        <dbReference type="EMBL" id="KAF7337687.1"/>
    </source>
</evidence>
<evidence type="ECO:0000313" key="3">
    <source>
        <dbReference type="Proteomes" id="UP000623467"/>
    </source>
</evidence>